<dbReference type="Pfam" id="PF02636">
    <property type="entry name" value="Methyltransf_28"/>
    <property type="match status" value="1"/>
</dbReference>
<dbReference type="AlphaFoldDB" id="A0A3R8RUF7"/>
<keyword evidence="4" id="KW-1185">Reference proteome</keyword>
<name>A0A3R8RUF7_9SPHN</name>
<dbReference type="InterPro" id="IPR029063">
    <property type="entry name" value="SAM-dependent_MTases_sf"/>
</dbReference>
<protein>
    <submittedName>
        <fullName evidence="3">Class I SAM-dependent methyltransferase</fullName>
    </submittedName>
</protein>
<dbReference type="InterPro" id="IPR038375">
    <property type="entry name" value="NDUFAF7_sf"/>
</dbReference>
<evidence type="ECO:0000256" key="2">
    <source>
        <dbReference type="ARBA" id="ARBA00022679"/>
    </source>
</evidence>
<accession>A0A3R8RUF7</accession>
<dbReference type="Gene3D" id="3.40.50.12710">
    <property type="match status" value="1"/>
</dbReference>
<dbReference type="OrthoDB" id="9794208at2"/>
<gene>
    <name evidence="3" type="ORF">D7D48_01945</name>
</gene>
<dbReference type="EMBL" id="RWJI01000001">
    <property type="protein sequence ID" value="RRQ52822.1"/>
    <property type="molecule type" value="Genomic_DNA"/>
</dbReference>
<reference evidence="3 4" key="1">
    <citation type="submission" date="2018-12" db="EMBL/GenBank/DDBJ databases">
        <authorList>
            <person name="Kim S.-J."/>
            <person name="Jung G.-Y."/>
        </authorList>
    </citation>
    <scope>NUCLEOTIDE SEQUENCE [LARGE SCALE GENOMIC DNA]</scope>
    <source>
        <strain evidence="3 4">03SU3-P</strain>
    </source>
</reference>
<dbReference type="GO" id="GO:0032259">
    <property type="term" value="P:methylation"/>
    <property type="evidence" value="ECO:0007669"/>
    <property type="project" value="UniProtKB-KW"/>
</dbReference>
<evidence type="ECO:0000313" key="4">
    <source>
        <dbReference type="Proteomes" id="UP000268553"/>
    </source>
</evidence>
<organism evidence="3 4">
    <name type="scientific">Sphingorhabdus wooponensis</name>
    <dbReference type="NCBI Taxonomy" id="940136"/>
    <lineage>
        <taxon>Bacteria</taxon>
        <taxon>Pseudomonadati</taxon>
        <taxon>Pseudomonadota</taxon>
        <taxon>Alphaproteobacteria</taxon>
        <taxon>Sphingomonadales</taxon>
        <taxon>Sphingomonadaceae</taxon>
        <taxon>Sphingorhabdus</taxon>
    </lineage>
</organism>
<evidence type="ECO:0000256" key="1">
    <source>
        <dbReference type="ARBA" id="ARBA00022603"/>
    </source>
</evidence>
<comment type="caution">
    <text evidence="3">The sequence shown here is derived from an EMBL/GenBank/DDBJ whole genome shotgun (WGS) entry which is preliminary data.</text>
</comment>
<keyword evidence="2 3" id="KW-0808">Transferase</keyword>
<dbReference type="PANTHER" id="PTHR12049">
    <property type="entry name" value="PROTEIN ARGININE METHYLTRANSFERASE NDUFAF7, MITOCHONDRIAL"/>
    <property type="match status" value="1"/>
</dbReference>
<evidence type="ECO:0000313" key="3">
    <source>
        <dbReference type="EMBL" id="RRQ52822.1"/>
    </source>
</evidence>
<proteinExistence type="predicted"/>
<keyword evidence="1 3" id="KW-0489">Methyltransferase</keyword>
<sequence length="325" mass="35264">MRVANTAYYGRADPLGAEGDFITAPEISQMFGEMVGIWLSDLWLRQRPARCHYVELGPGRGTLAADALRTMRRFGWTPSVHFVENSPALRAKQLQVVPSAVFHDTLESLPTDTPLFVVANEFFDALPVRQMVSTQGGWRERVVVRNNEAGFAAMSGATATDDLIPEQFRSAAIGSIYEVCPDASSIMQQLSVRLAKQGGVMLVIDYGYTQAALGDTVQAVQSHQYADPFTHSGQVDLTAHVDFFELSNCAKKYGLLVAGPNDQGAWLSGLGIDQRAQILAASNPSRAADISAARNRLVAPDAMGALFKVLAVYAQDWPQPQGFGL</sequence>
<dbReference type="GO" id="GO:0035243">
    <property type="term" value="F:protein-arginine omega-N symmetric methyltransferase activity"/>
    <property type="evidence" value="ECO:0007669"/>
    <property type="project" value="TreeGrafter"/>
</dbReference>
<dbReference type="PANTHER" id="PTHR12049:SF7">
    <property type="entry name" value="PROTEIN ARGININE METHYLTRANSFERASE NDUFAF7, MITOCHONDRIAL"/>
    <property type="match status" value="1"/>
</dbReference>
<dbReference type="Proteomes" id="UP000268553">
    <property type="component" value="Unassembled WGS sequence"/>
</dbReference>
<dbReference type="SUPFAM" id="SSF53335">
    <property type="entry name" value="S-adenosyl-L-methionine-dependent methyltransferases"/>
    <property type="match status" value="1"/>
</dbReference>
<dbReference type="InterPro" id="IPR003788">
    <property type="entry name" value="NDUFAF7"/>
</dbReference>